<gene>
    <name evidence="2" type="ORF">P5G62_000250</name>
</gene>
<keyword evidence="1" id="KW-0175">Coiled coil</keyword>
<reference evidence="2 3" key="1">
    <citation type="submission" date="2024-05" db="EMBL/GenBank/DDBJ databases">
        <authorList>
            <person name="Venkateswaran K."/>
        </authorList>
    </citation>
    <scope>NUCLEOTIDE SEQUENCE [LARGE SCALE GENOMIC DNA]</scope>
    <source>
        <strain evidence="2 3">179-C4-2-HS</strain>
    </source>
</reference>
<organism evidence="2 3">
    <name type="scientific">Neobacillus driksii</name>
    <dbReference type="NCBI Taxonomy" id="3035913"/>
    <lineage>
        <taxon>Bacteria</taxon>
        <taxon>Bacillati</taxon>
        <taxon>Bacillota</taxon>
        <taxon>Bacilli</taxon>
        <taxon>Bacillales</taxon>
        <taxon>Bacillaceae</taxon>
        <taxon>Neobacillus</taxon>
    </lineage>
</organism>
<name>A0ABV4YL46_9BACI</name>
<dbReference type="EMBL" id="JAROBZ020000001">
    <property type="protein sequence ID" value="MFB3165569.1"/>
    <property type="molecule type" value="Genomic_DNA"/>
</dbReference>
<dbReference type="Proteomes" id="UP001241748">
    <property type="component" value="Unassembled WGS sequence"/>
</dbReference>
<comment type="caution">
    <text evidence="2">The sequence shown here is derived from an EMBL/GenBank/DDBJ whole genome shotgun (WGS) entry which is preliminary data.</text>
</comment>
<protein>
    <submittedName>
        <fullName evidence="2">YtzC family protein</fullName>
    </submittedName>
</protein>
<proteinExistence type="predicted"/>
<dbReference type="Pfam" id="PF10732">
    <property type="entry name" value="DUF2524"/>
    <property type="match status" value="1"/>
</dbReference>
<accession>A0ABV4YL46</accession>
<evidence type="ECO:0000313" key="2">
    <source>
        <dbReference type="EMBL" id="MFB3165569.1"/>
    </source>
</evidence>
<dbReference type="InterPro" id="IPR019668">
    <property type="entry name" value="Uncharacterised_YtzC"/>
</dbReference>
<dbReference type="RefSeq" id="WP_306076272.1">
    <property type="nucleotide sequence ID" value="NZ_JAROBZ020000001.1"/>
</dbReference>
<sequence length="95" mass="11032">MATRASMDALIQQCEDVIRYAQDQMKESSLQEHYNNDDYTNALQQLEQTYQDIAKMAHSANGQQRDQLHRMRLQIQQLQNNMILEGQAFRGGDLS</sequence>
<evidence type="ECO:0000256" key="1">
    <source>
        <dbReference type="SAM" id="Coils"/>
    </source>
</evidence>
<keyword evidence="3" id="KW-1185">Reference proteome</keyword>
<evidence type="ECO:0000313" key="3">
    <source>
        <dbReference type="Proteomes" id="UP001241748"/>
    </source>
</evidence>
<feature type="coiled-coil region" evidence="1">
    <location>
        <begin position="36"/>
        <end position="81"/>
    </location>
</feature>